<reference evidence="1 2" key="1">
    <citation type="submission" date="2019-09" db="EMBL/GenBank/DDBJ databases">
        <title>Isolation and identification of active actinomycetes.</title>
        <authorList>
            <person name="Yu Z."/>
            <person name="Han C."/>
            <person name="Yu B."/>
        </authorList>
    </citation>
    <scope>NUCLEOTIDE SEQUENCE [LARGE SCALE GENOMIC DNA]</scope>
    <source>
        <strain evidence="1 2">NEAU-H2</strain>
    </source>
</reference>
<gene>
    <name evidence="1" type="ORF">F8144_08365</name>
</gene>
<organism evidence="1 2">
    <name type="scientific">Streptomyces triticiradicis</name>
    <dbReference type="NCBI Taxonomy" id="2651189"/>
    <lineage>
        <taxon>Bacteria</taxon>
        <taxon>Bacillati</taxon>
        <taxon>Actinomycetota</taxon>
        <taxon>Actinomycetes</taxon>
        <taxon>Kitasatosporales</taxon>
        <taxon>Streptomycetaceae</taxon>
        <taxon>Streptomyces</taxon>
    </lineage>
</organism>
<sequence>MTGFFLPRRLGRTALLRYAAVLDGQTVNLHAELPASVTEAEAAEIVIRRGLRRHRRPARVYPDPEGPWLMDAAVLLGAEAGGVPIGPGRWKLRLEVRSGRRSVRLPLTLAEPTTPRKGATGPMARSPLTAQRFRLGRTVRGDARVVYAKARPAAEVAAVHIQHARIDVDLRVLGVRATEPWAEVVAAERRVRCPLAEVQPGVWRLEVPLSEMVPAGGGREHWDVMVHPGRGAPLRLARRLHDVQTPGRVFTMRKILVSPRRGVLMRIEPRYTPAGNFRFTCADGDRAE</sequence>
<evidence type="ECO:0000313" key="2">
    <source>
        <dbReference type="Proteomes" id="UP000442990"/>
    </source>
</evidence>
<keyword evidence="2" id="KW-1185">Reference proteome</keyword>
<dbReference type="AlphaFoldDB" id="A0A7J5DKN8"/>
<dbReference type="Proteomes" id="UP000442990">
    <property type="component" value="Unassembled WGS sequence"/>
</dbReference>
<protein>
    <submittedName>
        <fullName evidence="1">Uncharacterized protein</fullName>
    </submittedName>
</protein>
<name>A0A7J5DKN8_9ACTN</name>
<proteinExistence type="predicted"/>
<comment type="caution">
    <text evidence="1">The sequence shown here is derived from an EMBL/GenBank/DDBJ whole genome shotgun (WGS) entry which is preliminary data.</text>
</comment>
<evidence type="ECO:0000313" key="1">
    <source>
        <dbReference type="EMBL" id="KAB1989270.1"/>
    </source>
</evidence>
<dbReference type="EMBL" id="WBKG01000005">
    <property type="protein sequence ID" value="KAB1989270.1"/>
    <property type="molecule type" value="Genomic_DNA"/>
</dbReference>
<accession>A0A7J5DKN8</accession>